<evidence type="ECO:0000313" key="2">
    <source>
        <dbReference type="EMBL" id="QNG55059.1"/>
    </source>
</evidence>
<feature type="domain" description="Microcin J25-processing protein McjB C-terminal" evidence="1">
    <location>
        <begin position="33"/>
        <end position="125"/>
    </location>
</feature>
<organism evidence="2 3">
    <name type="scientific">Pseudonocardia petroleophila</name>
    <dbReference type="NCBI Taxonomy" id="37331"/>
    <lineage>
        <taxon>Bacteria</taxon>
        <taxon>Bacillati</taxon>
        <taxon>Actinomycetota</taxon>
        <taxon>Actinomycetes</taxon>
        <taxon>Pseudonocardiales</taxon>
        <taxon>Pseudonocardiaceae</taxon>
        <taxon>Pseudonocardia</taxon>
    </lineage>
</organism>
<dbReference type="InterPro" id="IPR032708">
    <property type="entry name" value="McjB_C"/>
</dbReference>
<dbReference type="AlphaFoldDB" id="A0A7G7MQJ8"/>
<evidence type="ECO:0000259" key="1">
    <source>
        <dbReference type="Pfam" id="PF13471"/>
    </source>
</evidence>
<reference evidence="2 3" key="1">
    <citation type="submission" date="2020-08" db="EMBL/GenBank/DDBJ databases">
        <authorList>
            <person name="Mo P."/>
        </authorList>
    </citation>
    <scope>NUCLEOTIDE SEQUENCE [LARGE SCALE GENOMIC DNA]</scope>
    <source>
        <strain evidence="2 3">CGMCC 4.1532</strain>
    </source>
</reference>
<dbReference type="NCBIfam" id="NF033537">
    <property type="entry name" value="lasso_biosyn_B2"/>
    <property type="match status" value="1"/>
</dbReference>
<name>A0A7G7MQJ8_9PSEU</name>
<dbReference type="RefSeq" id="WP_185721857.1">
    <property type="nucleotide sequence ID" value="NZ_BAAAWI010000001.1"/>
</dbReference>
<keyword evidence="3" id="KW-1185">Reference proteome</keyword>
<protein>
    <submittedName>
        <fullName evidence="2">Lasso peptide biosynthesis B2 protein</fullName>
    </submittedName>
</protein>
<dbReference type="KEGG" id="ppel:H6H00_15035"/>
<dbReference type="Pfam" id="PF13471">
    <property type="entry name" value="Transglut_core3"/>
    <property type="match status" value="1"/>
</dbReference>
<dbReference type="EMBL" id="CP060131">
    <property type="protein sequence ID" value="QNG55059.1"/>
    <property type="molecule type" value="Genomic_DNA"/>
</dbReference>
<gene>
    <name evidence="2" type="ORF">H6H00_15035</name>
</gene>
<dbReference type="InterPro" id="IPR053521">
    <property type="entry name" value="McjB-like"/>
</dbReference>
<proteinExistence type="predicted"/>
<accession>A0A7G7MQJ8</accession>
<dbReference type="Proteomes" id="UP000515728">
    <property type="component" value="Chromosome"/>
</dbReference>
<evidence type="ECO:0000313" key="3">
    <source>
        <dbReference type="Proteomes" id="UP000515728"/>
    </source>
</evidence>
<sequence>MTARRWALGALEVLLAVGPMVAIEVLLRTSDLPTTCRRLGVALDLSGADPAASGPAVLPRRTRRVVLACGLVVGHWPAGDTCLRRCLLTGHRLRALRPVLRIGVRRVDGRFSAHSWLEVDGRALDPAAPAFAVLGPVGG</sequence>